<comment type="caution">
    <text evidence="13">The sequence shown here is derived from an EMBL/GenBank/DDBJ whole genome shotgun (WGS) entry which is preliminary data.</text>
</comment>
<dbReference type="PRINTS" id="PR00885">
    <property type="entry name" value="BCTERIALGSPH"/>
</dbReference>
<evidence type="ECO:0000256" key="5">
    <source>
        <dbReference type="ARBA" id="ARBA00022519"/>
    </source>
</evidence>
<accession>A0ABT7LIF7</accession>
<protein>
    <recommendedName>
        <fullName evidence="2">Type II secretion system protein H</fullName>
    </recommendedName>
    <alternativeName>
        <fullName evidence="10">General secretion pathway protein H</fullName>
    </alternativeName>
</protein>
<dbReference type="Gene3D" id="3.30.700.10">
    <property type="entry name" value="Glycoprotein, Type 4 Pilin"/>
    <property type="match status" value="1"/>
</dbReference>
<evidence type="ECO:0000313" key="14">
    <source>
        <dbReference type="Proteomes" id="UP001238603"/>
    </source>
</evidence>
<keyword evidence="7 11" id="KW-1133">Transmembrane helix</keyword>
<evidence type="ECO:0000256" key="8">
    <source>
        <dbReference type="ARBA" id="ARBA00023136"/>
    </source>
</evidence>
<reference evidence="13 14" key="1">
    <citation type="submission" date="2023-06" db="EMBL/GenBank/DDBJ databases">
        <title>Pelomonas sp. APW6 16S ribosomal RNA gene genome sequencing and assembly.</title>
        <authorList>
            <person name="Woo H."/>
        </authorList>
    </citation>
    <scope>NUCLEOTIDE SEQUENCE [LARGE SCALE GENOMIC DNA]</scope>
    <source>
        <strain evidence="13 14">APW6</strain>
    </source>
</reference>
<evidence type="ECO:0000256" key="1">
    <source>
        <dbReference type="ARBA" id="ARBA00004377"/>
    </source>
</evidence>
<dbReference type="InterPro" id="IPR012902">
    <property type="entry name" value="N_methyl_site"/>
</dbReference>
<evidence type="ECO:0000256" key="2">
    <source>
        <dbReference type="ARBA" id="ARBA00021549"/>
    </source>
</evidence>
<comment type="subcellular location">
    <subcellularLocation>
        <location evidence="1">Cell inner membrane</location>
        <topology evidence="1">Single-pass membrane protein</topology>
    </subcellularLocation>
</comment>
<dbReference type="InterPro" id="IPR002416">
    <property type="entry name" value="T2SS_protein-GspH"/>
</dbReference>
<dbReference type="EMBL" id="JASVDS010000003">
    <property type="protein sequence ID" value="MDL5032653.1"/>
    <property type="molecule type" value="Genomic_DNA"/>
</dbReference>
<gene>
    <name evidence="13" type="ORF">QRD43_12130</name>
</gene>
<evidence type="ECO:0000256" key="11">
    <source>
        <dbReference type="SAM" id="Phobius"/>
    </source>
</evidence>
<dbReference type="InterPro" id="IPR045584">
    <property type="entry name" value="Pilin-like"/>
</dbReference>
<organism evidence="13 14">
    <name type="scientific">Roseateles subflavus</name>
    <dbReference type="NCBI Taxonomy" id="3053353"/>
    <lineage>
        <taxon>Bacteria</taxon>
        <taxon>Pseudomonadati</taxon>
        <taxon>Pseudomonadota</taxon>
        <taxon>Betaproteobacteria</taxon>
        <taxon>Burkholderiales</taxon>
        <taxon>Sphaerotilaceae</taxon>
        <taxon>Roseateles</taxon>
    </lineage>
</organism>
<proteinExistence type="inferred from homology"/>
<keyword evidence="4" id="KW-0488">Methylation</keyword>
<dbReference type="NCBIfam" id="TIGR02532">
    <property type="entry name" value="IV_pilin_GFxxxE"/>
    <property type="match status" value="1"/>
</dbReference>
<feature type="transmembrane region" description="Helical" evidence="11">
    <location>
        <begin position="12"/>
        <end position="32"/>
    </location>
</feature>
<evidence type="ECO:0000256" key="3">
    <source>
        <dbReference type="ARBA" id="ARBA00022475"/>
    </source>
</evidence>
<dbReference type="InterPro" id="IPR022346">
    <property type="entry name" value="T2SS_GspH"/>
</dbReference>
<keyword evidence="5" id="KW-0997">Cell inner membrane</keyword>
<feature type="domain" description="General secretion pathway GspH" evidence="12">
    <location>
        <begin position="43"/>
        <end position="136"/>
    </location>
</feature>
<evidence type="ECO:0000256" key="7">
    <source>
        <dbReference type="ARBA" id="ARBA00022989"/>
    </source>
</evidence>
<evidence type="ECO:0000259" key="12">
    <source>
        <dbReference type="Pfam" id="PF12019"/>
    </source>
</evidence>
<name>A0ABT7LIF7_9BURK</name>
<keyword evidence="8 11" id="KW-0472">Membrane</keyword>
<evidence type="ECO:0000256" key="6">
    <source>
        <dbReference type="ARBA" id="ARBA00022692"/>
    </source>
</evidence>
<keyword evidence="6 11" id="KW-0812">Transmembrane</keyword>
<dbReference type="Pfam" id="PF12019">
    <property type="entry name" value="GspH"/>
    <property type="match status" value="1"/>
</dbReference>
<evidence type="ECO:0000256" key="9">
    <source>
        <dbReference type="ARBA" id="ARBA00025772"/>
    </source>
</evidence>
<sequence>MRISRPRGFTMIEVLVVMVIVAIAAVSVTLALRDSHQTQLEREAERLAALLESARAEARVSGVPVRWRPVSDASGHGFRFEGLPEKIQLPQRWLGDEVQVEIEGAPSLLLGPEPLIPAQALRLRLGVYSVRISSDGLAPFTVQPATQEPG</sequence>
<keyword evidence="14" id="KW-1185">Reference proteome</keyword>
<evidence type="ECO:0000313" key="13">
    <source>
        <dbReference type="EMBL" id="MDL5032653.1"/>
    </source>
</evidence>
<dbReference type="SUPFAM" id="SSF54523">
    <property type="entry name" value="Pili subunits"/>
    <property type="match status" value="1"/>
</dbReference>
<comment type="similarity">
    <text evidence="9">Belongs to the GSP H family.</text>
</comment>
<evidence type="ECO:0000256" key="4">
    <source>
        <dbReference type="ARBA" id="ARBA00022481"/>
    </source>
</evidence>
<dbReference type="RefSeq" id="WP_285982741.1">
    <property type="nucleotide sequence ID" value="NZ_JASVDS010000003.1"/>
</dbReference>
<dbReference type="Pfam" id="PF07963">
    <property type="entry name" value="N_methyl"/>
    <property type="match status" value="1"/>
</dbReference>
<evidence type="ECO:0000256" key="10">
    <source>
        <dbReference type="ARBA" id="ARBA00030775"/>
    </source>
</evidence>
<keyword evidence="3" id="KW-1003">Cell membrane</keyword>
<dbReference type="Proteomes" id="UP001238603">
    <property type="component" value="Unassembled WGS sequence"/>
</dbReference>